<feature type="region of interest" description="Disordered" evidence="1">
    <location>
        <begin position="527"/>
        <end position="620"/>
    </location>
</feature>
<sequence length="936" mass="104662">MNNANLDEPYPLAHFTTTTAVTDGGLAVFCSGVDPILSSNTSESNTISDSETVVLTVQGEGIHKYNAADQKCTRSWSTPPGLMFACSAKSKGNYIYAVIAGGSDISAKLEGKVVWRWDDKPQDEHEQGLSRKLTHTFDQKIFSLETSPLLPSHIILVNTDGSVALVTDDLKKTVELFQTQKSIESKSLWSTIFDSSSNWISHSLSSITQTILLTVSSSPYGHNLNVFTIRDDSLSIELFGQTEIKTDATPVTFSFEGSTGKFTCLSADGSWKLFNLRLDNNKVTLVEALTLPLEGFSTAIEKPKTPKKGGNKNGSVNRFPIAVTGVQDNYLALVGTRKNANTNKTENIITLWDGKFGTLQNERVIDLSVGDLGIGENEIPKNAETSYQISGLGSSRLIISMSLRLGKLAVKTVVYLCDLYCPPISLMAAMNRMKESTKYLSPLENDGATIIQTRNGIEGVGNVMNILREKSTDQIKAWTDAFTSAQQAERELLDTLKDPKMNSEEFTKVFMKHVAKEEKKRVTALKKQFAQEAKAQENPTQLKKNEESSSEESETEEEDEQSETEQLAEESEEEKNDDDDEDSSDDDNESNTLSKETGKKEVVKSEEENSEETQAKTEEEIQAQKLRQRLAWLANKIKRKAARKAAKQAARIEEESKLPEFSHNFILALCEKFFGRLPNGKADKHFFPTEVIEFLIRNELVSSSCVEGGILAALVERKAWSLVELSLTHLHDIPEDDSVALIKDQLQEILSSTEDESEIPEIPQDSNAARLLSLVISAPRNDIFMQNSLRKLTVQEVAAVMKVLSQWIEAWNQIGGCATQHNKASKTKRKELNLPLYDTIIDYASLLFDSHFTTLILSPSLHPFIETLTEYIANEIRISEEMEAMRGLLFEFDKRYKELLMPFWEKQTRRGGKSKKRRSKWEPDQVLPYGIEVVHL</sequence>
<evidence type="ECO:0000259" key="2">
    <source>
        <dbReference type="Pfam" id="PF20998"/>
    </source>
</evidence>
<name>A0ABR2W6B0_9FUNG</name>
<dbReference type="SUPFAM" id="SSF50998">
    <property type="entry name" value="Quinoprotein alcohol dehydrogenase-like"/>
    <property type="match status" value="1"/>
</dbReference>
<gene>
    <name evidence="3" type="ORF">K7432_003346</name>
</gene>
<dbReference type="Pfam" id="PF20998">
    <property type="entry name" value="Nol11_C"/>
    <property type="match status" value="1"/>
</dbReference>
<accession>A0ABR2W6B0</accession>
<feature type="domain" description="Nucleolar protein 11 C-terminal" evidence="2">
    <location>
        <begin position="690"/>
        <end position="871"/>
    </location>
</feature>
<dbReference type="PANTHER" id="PTHR15633:SF2">
    <property type="entry name" value="NUCLEOLAR PROTEIN 11"/>
    <property type="match status" value="1"/>
</dbReference>
<dbReference type="Proteomes" id="UP001479436">
    <property type="component" value="Unassembled WGS sequence"/>
</dbReference>
<organism evidence="3 4">
    <name type="scientific">Basidiobolus ranarum</name>
    <dbReference type="NCBI Taxonomy" id="34480"/>
    <lineage>
        <taxon>Eukaryota</taxon>
        <taxon>Fungi</taxon>
        <taxon>Fungi incertae sedis</taxon>
        <taxon>Zoopagomycota</taxon>
        <taxon>Entomophthoromycotina</taxon>
        <taxon>Basidiobolomycetes</taxon>
        <taxon>Basidiobolales</taxon>
        <taxon>Basidiobolaceae</taxon>
        <taxon>Basidiobolus</taxon>
    </lineage>
</organism>
<dbReference type="InterPro" id="IPR048897">
    <property type="entry name" value="Nol11_C"/>
</dbReference>
<evidence type="ECO:0000313" key="3">
    <source>
        <dbReference type="EMBL" id="KAK9721540.1"/>
    </source>
</evidence>
<evidence type="ECO:0000256" key="1">
    <source>
        <dbReference type="SAM" id="MobiDB-lite"/>
    </source>
</evidence>
<proteinExistence type="predicted"/>
<protein>
    <recommendedName>
        <fullName evidence="2">Nucleolar protein 11 C-terminal domain-containing protein</fullName>
    </recommendedName>
</protein>
<dbReference type="InterPro" id="IPR011047">
    <property type="entry name" value="Quinoprotein_ADH-like_sf"/>
</dbReference>
<dbReference type="PANTHER" id="PTHR15633">
    <property type="entry name" value="NUCLEOLAR PROTEIN 11"/>
    <property type="match status" value="1"/>
</dbReference>
<comment type="caution">
    <text evidence="3">The sequence shown here is derived from an EMBL/GenBank/DDBJ whole genome shotgun (WGS) entry which is preliminary data.</text>
</comment>
<keyword evidence="4" id="KW-1185">Reference proteome</keyword>
<dbReference type="InterPro" id="IPR042859">
    <property type="entry name" value="NOL11"/>
</dbReference>
<dbReference type="EMBL" id="JASJQH010006977">
    <property type="protein sequence ID" value="KAK9721540.1"/>
    <property type="molecule type" value="Genomic_DNA"/>
</dbReference>
<feature type="compositionally biased region" description="Basic and acidic residues" evidence="1">
    <location>
        <begin position="596"/>
        <end position="619"/>
    </location>
</feature>
<evidence type="ECO:0000313" key="4">
    <source>
        <dbReference type="Proteomes" id="UP001479436"/>
    </source>
</evidence>
<reference evidence="3 4" key="1">
    <citation type="submission" date="2023-04" db="EMBL/GenBank/DDBJ databases">
        <title>Genome of Basidiobolus ranarum AG-B5.</title>
        <authorList>
            <person name="Stajich J.E."/>
            <person name="Carter-House D."/>
            <person name="Gryganskyi A."/>
        </authorList>
    </citation>
    <scope>NUCLEOTIDE SEQUENCE [LARGE SCALE GENOMIC DNA]</scope>
    <source>
        <strain evidence="3 4">AG-B5</strain>
    </source>
</reference>
<feature type="compositionally biased region" description="Acidic residues" evidence="1">
    <location>
        <begin position="548"/>
        <end position="589"/>
    </location>
</feature>